<dbReference type="SUPFAM" id="SSF50630">
    <property type="entry name" value="Acid proteases"/>
    <property type="match status" value="1"/>
</dbReference>
<proteinExistence type="inferred from homology"/>
<feature type="non-terminal residue" evidence="8">
    <location>
        <position position="1"/>
    </location>
</feature>
<evidence type="ECO:0000256" key="3">
    <source>
        <dbReference type="ARBA" id="ARBA00022750"/>
    </source>
</evidence>
<dbReference type="InterPro" id="IPR021109">
    <property type="entry name" value="Peptidase_aspartic_dom_sf"/>
</dbReference>
<evidence type="ECO:0000259" key="7">
    <source>
        <dbReference type="PROSITE" id="PS51767"/>
    </source>
</evidence>
<dbReference type="InterPro" id="IPR001969">
    <property type="entry name" value="Aspartic_peptidase_AS"/>
</dbReference>
<feature type="domain" description="Peptidase A1" evidence="7">
    <location>
        <begin position="87"/>
        <end position="385"/>
    </location>
</feature>
<dbReference type="EMBL" id="GDHC01015502">
    <property type="protein sequence ID" value="JAQ03127.1"/>
    <property type="molecule type" value="Transcribed_RNA"/>
</dbReference>
<sequence>YEFKTRSDHGMTSPKHILAFTALLGYIAQAAMSSDAETSYKYTIPVFKSDPAPLQRNLRNFLRTGGESYLRSGVDIESLTNVHDTHYYGEIGIGTPSQVFTVVFDTGSSDLWVPSASETCEKERCYDSKQSSSYVPDGKKMSIEYGSGAMEGFLSNDTIRIGQRVVIKNQLFGEATSHLSTKKKPFDGIFGLGFPSLTDYMTPPLFTAKEQGLFEKNVFSFYLTKNENEGSAITLGGWNETLVKSEDSIHWVPLSEKSYWKVSVESINMGDLILEPTPAIVDTGSSFMLGPEEEVEKIAKLLGAIPTHGVYLVESSKLDSLPSLTFKINGRNFTLSPEQYIAMVEGDYAMLGIKPSDIEFWVLGDIFLTNYYTIFDLDKEAVGFVDINSSEPVVPPSMSATENSLTSRLARAIFGAFSYIRGFLKSLF</sequence>
<evidence type="ECO:0000256" key="6">
    <source>
        <dbReference type="RuleBase" id="RU000454"/>
    </source>
</evidence>
<dbReference type="GO" id="GO:0006508">
    <property type="term" value="P:proteolysis"/>
    <property type="evidence" value="ECO:0007669"/>
    <property type="project" value="UniProtKB-KW"/>
</dbReference>
<keyword evidence="3 6" id="KW-0064">Aspartyl protease</keyword>
<dbReference type="PROSITE" id="PS51767">
    <property type="entry name" value="PEPTIDASE_A1"/>
    <property type="match status" value="1"/>
</dbReference>
<feature type="active site" evidence="5">
    <location>
        <position position="105"/>
    </location>
</feature>
<evidence type="ECO:0000256" key="5">
    <source>
        <dbReference type="PIRSR" id="PIRSR601461-1"/>
    </source>
</evidence>
<dbReference type="PANTHER" id="PTHR47966">
    <property type="entry name" value="BETA-SITE APP-CLEAVING ENZYME, ISOFORM A-RELATED"/>
    <property type="match status" value="1"/>
</dbReference>
<gene>
    <name evidence="8" type="primary">CTSD_2</name>
    <name evidence="8" type="ORF">g.53658</name>
</gene>
<evidence type="ECO:0000256" key="4">
    <source>
        <dbReference type="ARBA" id="ARBA00022801"/>
    </source>
</evidence>
<comment type="similarity">
    <text evidence="1 6">Belongs to the peptidase A1 family.</text>
</comment>
<protein>
    <submittedName>
        <fullName evidence="8">Cathepsin D</fullName>
    </submittedName>
</protein>
<reference evidence="8" key="1">
    <citation type="journal article" date="2016" name="Gigascience">
        <title>De novo construction of an expanded transcriptome assembly for the western tarnished plant bug, Lygus hesperus.</title>
        <authorList>
            <person name="Tassone E.E."/>
            <person name="Geib S.M."/>
            <person name="Hall B."/>
            <person name="Fabrick J.A."/>
            <person name="Brent C.S."/>
            <person name="Hull J.J."/>
        </authorList>
    </citation>
    <scope>NUCLEOTIDE SEQUENCE</scope>
</reference>
<dbReference type="Gene3D" id="2.40.70.10">
    <property type="entry name" value="Acid Proteases"/>
    <property type="match status" value="2"/>
</dbReference>
<dbReference type="GO" id="GO:0004190">
    <property type="term" value="F:aspartic-type endopeptidase activity"/>
    <property type="evidence" value="ECO:0007669"/>
    <property type="project" value="UniProtKB-KW"/>
</dbReference>
<dbReference type="PROSITE" id="PS00141">
    <property type="entry name" value="ASP_PROTEASE"/>
    <property type="match status" value="2"/>
</dbReference>
<dbReference type="InterPro" id="IPR033121">
    <property type="entry name" value="PEPTIDASE_A1"/>
</dbReference>
<dbReference type="Pfam" id="PF00026">
    <property type="entry name" value="Asp"/>
    <property type="match status" value="1"/>
</dbReference>
<dbReference type="AlphaFoldDB" id="A0A146L7G4"/>
<evidence type="ECO:0000256" key="2">
    <source>
        <dbReference type="ARBA" id="ARBA00022670"/>
    </source>
</evidence>
<evidence type="ECO:0000313" key="8">
    <source>
        <dbReference type="EMBL" id="JAQ03127.1"/>
    </source>
</evidence>
<accession>A0A146L7G4</accession>
<keyword evidence="2 6" id="KW-0645">Protease</keyword>
<keyword evidence="4 6" id="KW-0378">Hydrolase</keyword>
<dbReference type="InterPro" id="IPR001461">
    <property type="entry name" value="Aspartic_peptidase_A1"/>
</dbReference>
<name>A0A146L7G4_LYGHE</name>
<organism evidence="8">
    <name type="scientific">Lygus hesperus</name>
    <name type="common">Western plant bug</name>
    <dbReference type="NCBI Taxonomy" id="30085"/>
    <lineage>
        <taxon>Eukaryota</taxon>
        <taxon>Metazoa</taxon>
        <taxon>Ecdysozoa</taxon>
        <taxon>Arthropoda</taxon>
        <taxon>Hexapoda</taxon>
        <taxon>Insecta</taxon>
        <taxon>Pterygota</taxon>
        <taxon>Neoptera</taxon>
        <taxon>Paraneoptera</taxon>
        <taxon>Hemiptera</taxon>
        <taxon>Heteroptera</taxon>
        <taxon>Panheteroptera</taxon>
        <taxon>Cimicomorpha</taxon>
        <taxon>Miridae</taxon>
        <taxon>Mirini</taxon>
        <taxon>Lygus</taxon>
    </lineage>
</organism>
<dbReference type="PANTHER" id="PTHR47966:SF51">
    <property type="entry name" value="BETA-SITE APP-CLEAVING ENZYME, ISOFORM A-RELATED"/>
    <property type="match status" value="1"/>
</dbReference>
<evidence type="ECO:0000256" key="1">
    <source>
        <dbReference type="ARBA" id="ARBA00007447"/>
    </source>
</evidence>
<dbReference type="PRINTS" id="PR00792">
    <property type="entry name" value="PEPSIN"/>
</dbReference>
<dbReference type="FunFam" id="2.40.70.10:FF:000115">
    <property type="entry name" value="Lysosomal aspartic protease"/>
    <property type="match status" value="1"/>
</dbReference>
<feature type="active site" evidence="5">
    <location>
        <position position="282"/>
    </location>
</feature>